<keyword evidence="1 2" id="KW-0694">RNA-binding</keyword>
<protein>
    <submittedName>
        <fullName evidence="6">Uncharacterized protein</fullName>
    </submittedName>
</protein>
<evidence type="ECO:0000256" key="3">
    <source>
        <dbReference type="SAM" id="MobiDB-lite"/>
    </source>
</evidence>
<evidence type="ECO:0000313" key="6">
    <source>
        <dbReference type="EMBL" id="KIK97564.1"/>
    </source>
</evidence>
<feature type="region of interest" description="Disordered" evidence="3">
    <location>
        <begin position="160"/>
        <end position="184"/>
    </location>
</feature>
<reference evidence="7" key="2">
    <citation type="submission" date="2015-01" db="EMBL/GenBank/DDBJ databases">
        <title>Evolutionary Origins and Diversification of the Mycorrhizal Mutualists.</title>
        <authorList>
            <consortium name="DOE Joint Genome Institute"/>
            <consortium name="Mycorrhizal Genomics Consortium"/>
            <person name="Kohler A."/>
            <person name="Kuo A."/>
            <person name="Nagy L.G."/>
            <person name="Floudas D."/>
            <person name="Copeland A."/>
            <person name="Barry K.W."/>
            <person name="Cichocki N."/>
            <person name="Veneault-Fourrey C."/>
            <person name="LaButti K."/>
            <person name="Lindquist E.A."/>
            <person name="Lipzen A."/>
            <person name="Lundell T."/>
            <person name="Morin E."/>
            <person name="Murat C."/>
            <person name="Riley R."/>
            <person name="Ohm R."/>
            <person name="Sun H."/>
            <person name="Tunlid A."/>
            <person name="Henrissat B."/>
            <person name="Grigoriev I.V."/>
            <person name="Hibbett D.S."/>
            <person name="Martin F."/>
        </authorList>
    </citation>
    <scope>NUCLEOTIDE SEQUENCE [LARGE SCALE GENOMIC DNA]</scope>
    <source>
        <strain evidence="7">Ve08.2h10</strain>
    </source>
</reference>
<evidence type="ECO:0000256" key="1">
    <source>
        <dbReference type="ARBA" id="ARBA00022884"/>
    </source>
</evidence>
<dbReference type="SUPFAM" id="SSF69065">
    <property type="entry name" value="RNase III domain-like"/>
    <property type="match status" value="1"/>
</dbReference>
<evidence type="ECO:0000256" key="2">
    <source>
        <dbReference type="PROSITE-ProRule" id="PRU00266"/>
    </source>
</evidence>
<dbReference type="PROSITE" id="PS50142">
    <property type="entry name" value="RNASE_3_2"/>
    <property type="match status" value="1"/>
</dbReference>
<dbReference type="InterPro" id="IPR014720">
    <property type="entry name" value="dsRBD_dom"/>
</dbReference>
<sequence>MNNIPALPSIEGDLILDVLTRQPHRNMMSPPDNSEHGGSERLAGLGESVLDMVVVYTLFQKKPPLSAAELSDQHHELLDDQHITQWLSMYSLKARVRGLQNPAILDRPDESRLLFNSYVGAVYVQKGLPVVVDWISRLVCPDSEALVAPGSNATNLNVTAASSPPPYSSSSVAATPASAPPPPMPAAQAGLASVNALSLFNQTCSQRGLVINWDSESEGPPHQPRWAVKCLVNGTLRGSGTGRNQKVAKEEAARQAFHSMGWGTRCASTK</sequence>
<dbReference type="InterPro" id="IPR000999">
    <property type="entry name" value="RNase_III_dom"/>
</dbReference>
<dbReference type="CDD" id="cd00593">
    <property type="entry name" value="RIBOc"/>
    <property type="match status" value="1"/>
</dbReference>
<evidence type="ECO:0000259" key="5">
    <source>
        <dbReference type="PROSITE" id="PS50142"/>
    </source>
</evidence>
<evidence type="ECO:0000259" key="4">
    <source>
        <dbReference type="PROSITE" id="PS50137"/>
    </source>
</evidence>
<dbReference type="STRING" id="930991.A0A0D0E7B7"/>
<dbReference type="GO" id="GO:0004525">
    <property type="term" value="F:ribonuclease III activity"/>
    <property type="evidence" value="ECO:0007669"/>
    <property type="project" value="InterPro"/>
</dbReference>
<dbReference type="AlphaFoldDB" id="A0A0D0E7B7"/>
<dbReference type="SMART" id="SM00358">
    <property type="entry name" value="DSRM"/>
    <property type="match status" value="1"/>
</dbReference>
<name>A0A0D0E7B7_9AGAM</name>
<keyword evidence="7" id="KW-1185">Reference proteome</keyword>
<evidence type="ECO:0000313" key="7">
    <source>
        <dbReference type="Proteomes" id="UP000054538"/>
    </source>
</evidence>
<dbReference type="InterPro" id="IPR036389">
    <property type="entry name" value="RNase_III_sf"/>
</dbReference>
<dbReference type="CDD" id="cd00048">
    <property type="entry name" value="DSRM_SF"/>
    <property type="match status" value="1"/>
</dbReference>
<proteinExistence type="predicted"/>
<accession>A0A0D0E7B7</accession>
<feature type="compositionally biased region" description="Low complexity" evidence="3">
    <location>
        <begin position="168"/>
        <end position="177"/>
    </location>
</feature>
<dbReference type="Pfam" id="PF00035">
    <property type="entry name" value="dsrm"/>
    <property type="match status" value="1"/>
</dbReference>
<dbReference type="GO" id="GO:0006396">
    <property type="term" value="P:RNA processing"/>
    <property type="evidence" value="ECO:0007669"/>
    <property type="project" value="InterPro"/>
</dbReference>
<dbReference type="EMBL" id="KN824930">
    <property type="protein sequence ID" value="KIK97564.1"/>
    <property type="molecule type" value="Genomic_DNA"/>
</dbReference>
<feature type="domain" description="RNase III" evidence="5">
    <location>
        <begin position="34"/>
        <end position="127"/>
    </location>
</feature>
<dbReference type="InParanoid" id="A0A0D0E7B7"/>
<dbReference type="Gene3D" id="3.30.160.20">
    <property type="match status" value="1"/>
</dbReference>
<dbReference type="SMART" id="SM00535">
    <property type="entry name" value="RIBOc"/>
    <property type="match status" value="1"/>
</dbReference>
<organism evidence="6 7">
    <name type="scientific">Paxillus rubicundulus Ve08.2h10</name>
    <dbReference type="NCBI Taxonomy" id="930991"/>
    <lineage>
        <taxon>Eukaryota</taxon>
        <taxon>Fungi</taxon>
        <taxon>Dikarya</taxon>
        <taxon>Basidiomycota</taxon>
        <taxon>Agaricomycotina</taxon>
        <taxon>Agaricomycetes</taxon>
        <taxon>Agaricomycetidae</taxon>
        <taxon>Boletales</taxon>
        <taxon>Paxilineae</taxon>
        <taxon>Paxillaceae</taxon>
        <taxon>Paxillus</taxon>
    </lineage>
</organism>
<feature type="domain" description="DRBM" evidence="4">
    <location>
        <begin position="195"/>
        <end position="262"/>
    </location>
</feature>
<reference evidence="6 7" key="1">
    <citation type="submission" date="2014-04" db="EMBL/GenBank/DDBJ databases">
        <authorList>
            <consortium name="DOE Joint Genome Institute"/>
            <person name="Kuo A."/>
            <person name="Kohler A."/>
            <person name="Jargeat P."/>
            <person name="Nagy L.G."/>
            <person name="Floudas D."/>
            <person name="Copeland A."/>
            <person name="Barry K.W."/>
            <person name="Cichocki N."/>
            <person name="Veneault-Fourrey C."/>
            <person name="LaButti K."/>
            <person name="Lindquist E.A."/>
            <person name="Lipzen A."/>
            <person name="Lundell T."/>
            <person name="Morin E."/>
            <person name="Murat C."/>
            <person name="Sun H."/>
            <person name="Tunlid A."/>
            <person name="Henrissat B."/>
            <person name="Grigoriev I.V."/>
            <person name="Hibbett D.S."/>
            <person name="Martin F."/>
            <person name="Nordberg H.P."/>
            <person name="Cantor M.N."/>
            <person name="Hua S.X."/>
        </authorList>
    </citation>
    <scope>NUCLEOTIDE SEQUENCE [LARGE SCALE GENOMIC DNA]</scope>
    <source>
        <strain evidence="6 7">Ve08.2h10</strain>
    </source>
</reference>
<dbReference type="Proteomes" id="UP000054538">
    <property type="component" value="Unassembled WGS sequence"/>
</dbReference>
<dbReference type="Gene3D" id="1.10.1520.10">
    <property type="entry name" value="Ribonuclease III domain"/>
    <property type="match status" value="1"/>
</dbReference>
<gene>
    <name evidence="6" type="ORF">PAXRUDRAFT_31732</name>
</gene>
<dbReference type="OrthoDB" id="2392202at2759"/>
<dbReference type="GO" id="GO:0003723">
    <property type="term" value="F:RNA binding"/>
    <property type="evidence" value="ECO:0007669"/>
    <property type="project" value="UniProtKB-UniRule"/>
</dbReference>
<dbReference type="HOGENOM" id="CLU_056047_0_0_1"/>
<dbReference type="PROSITE" id="PS50137">
    <property type="entry name" value="DS_RBD"/>
    <property type="match status" value="1"/>
</dbReference>
<dbReference type="SUPFAM" id="SSF54768">
    <property type="entry name" value="dsRNA-binding domain-like"/>
    <property type="match status" value="1"/>
</dbReference>